<dbReference type="InterPro" id="IPR008979">
    <property type="entry name" value="Galactose-bd-like_sf"/>
</dbReference>
<evidence type="ECO:0000256" key="1">
    <source>
        <dbReference type="ARBA" id="ARBA00007401"/>
    </source>
</evidence>
<sequence>MRMTHDLAVPRNEHPRPQWRRDQWLCLNGEWQFELDKSDSGFERGLRDAELNSRIIVPFAPESSLSGIGHVDFMAAVWYRREFTVPDEWLSGRVLINFQAVDYDTTVWVNGVEVGRHRGGFTPFGLDITAALAGKTRATVVVRARDSRDSVQPRGKQATWYANTHCFYTRTTGIWQSVWLEAVPATHLRRPRITPDVTGSRFHVETPVSDPKRGITVQVELSDASGVVSRESIPLGHDLCPRLVLDVPAERRRLWTPADPHLYSLRFRLIDPTGAVIDEVHSYAGLRSVSIEGQAVLINGERVFQRLVLDQGYWPDGIMTAPSDAALVRDIELARDAGFNGARLHQKVFEERFLYHADRMGYLVWAEFPDWGAGGQGPRGDNQRPTPSYVAEWIEVLERDHNHPSIIGWCPLNETHQALQDRTTVLDDVTKGMFKAAKNADPSRPVIDASGYSHRVPETDVWDSHCYEQDPAEFAIAQSGLAYGKPFTNLTPDGEPMSLAYAGQPYMVSEYGGIWWNPELARASDGTDRAESWGYGQRVSSEEEFFERFEGLTKVLLENPSMFGYCYTQLTDVFQEQNGIYRFDRSEKFPLDRIRDVQRTIAAFEKVDPA</sequence>
<dbReference type="SUPFAM" id="SSF49785">
    <property type="entry name" value="Galactose-binding domain-like"/>
    <property type="match status" value="1"/>
</dbReference>
<dbReference type="Gene3D" id="2.60.40.10">
    <property type="entry name" value="Immunoglobulins"/>
    <property type="match status" value="1"/>
</dbReference>
<comment type="caution">
    <text evidence="7">The sequence shown here is derived from an EMBL/GenBank/DDBJ whole genome shotgun (WGS) entry which is preliminary data.</text>
</comment>
<dbReference type="SUPFAM" id="SSF49303">
    <property type="entry name" value="beta-Galactosidase/glucuronidase domain"/>
    <property type="match status" value="1"/>
</dbReference>
<keyword evidence="2 7" id="KW-0378">Hydrolase</keyword>
<feature type="domain" description="Glycoside hydrolase family 2 immunoglobulin-like beta-sandwich" evidence="4">
    <location>
        <begin position="186"/>
        <end position="287"/>
    </location>
</feature>
<dbReference type="InterPro" id="IPR051913">
    <property type="entry name" value="GH2_Domain-Containing"/>
</dbReference>
<evidence type="ECO:0000256" key="3">
    <source>
        <dbReference type="ARBA" id="ARBA00023295"/>
    </source>
</evidence>
<dbReference type="InterPro" id="IPR036156">
    <property type="entry name" value="Beta-gal/glucu_dom_sf"/>
</dbReference>
<accession>A0A9W6RHB3</accession>
<dbReference type="Proteomes" id="UP001165135">
    <property type="component" value="Unassembled WGS sequence"/>
</dbReference>
<evidence type="ECO:0000259" key="6">
    <source>
        <dbReference type="Pfam" id="PF02837"/>
    </source>
</evidence>
<dbReference type="Pfam" id="PF02837">
    <property type="entry name" value="Glyco_hydro_2_N"/>
    <property type="match status" value="1"/>
</dbReference>
<dbReference type="AlphaFoldDB" id="A0A9W6RHB3"/>
<evidence type="ECO:0000256" key="2">
    <source>
        <dbReference type="ARBA" id="ARBA00022801"/>
    </source>
</evidence>
<dbReference type="GO" id="GO:0004553">
    <property type="term" value="F:hydrolase activity, hydrolyzing O-glycosyl compounds"/>
    <property type="evidence" value="ECO:0007669"/>
    <property type="project" value="InterPro"/>
</dbReference>
<dbReference type="EMBL" id="BSTJ01000004">
    <property type="protein sequence ID" value="GLY75738.1"/>
    <property type="molecule type" value="Genomic_DNA"/>
</dbReference>
<dbReference type="InterPro" id="IPR006103">
    <property type="entry name" value="Glyco_hydro_2_cat"/>
</dbReference>
<dbReference type="PANTHER" id="PTHR42732">
    <property type="entry name" value="BETA-GALACTOSIDASE"/>
    <property type="match status" value="1"/>
</dbReference>
<dbReference type="Pfam" id="PF02836">
    <property type="entry name" value="Glyco_hydro_2_C"/>
    <property type="match status" value="1"/>
</dbReference>
<evidence type="ECO:0000313" key="8">
    <source>
        <dbReference type="Proteomes" id="UP001165135"/>
    </source>
</evidence>
<dbReference type="Gene3D" id="3.20.20.80">
    <property type="entry name" value="Glycosidases"/>
    <property type="match status" value="1"/>
</dbReference>
<dbReference type="PANTHER" id="PTHR42732:SF3">
    <property type="entry name" value="HYDROLASE"/>
    <property type="match status" value="1"/>
</dbReference>
<reference evidence="7" key="1">
    <citation type="submission" date="2023-03" db="EMBL/GenBank/DDBJ databases">
        <title>Actinoallomurus iriomotensis NBRC 103681.</title>
        <authorList>
            <person name="Ichikawa N."/>
            <person name="Sato H."/>
            <person name="Tonouchi N."/>
        </authorList>
    </citation>
    <scope>NUCLEOTIDE SEQUENCE</scope>
    <source>
        <strain evidence="7">NBRC 103681</strain>
    </source>
</reference>
<proteinExistence type="inferred from homology"/>
<keyword evidence="3" id="KW-0326">Glycosidase</keyword>
<dbReference type="SUPFAM" id="SSF51445">
    <property type="entry name" value="(Trans)glycosidases"/>
    <property type="match status" value="1"/>
</dbReference>
<dbReference type="Gene3D" id="2.60.120.260">
    <property type="entry name" value="Galactose-binding domain-like"/>
    <property type="match status" value="1"/>
</dbReference>
<evidence type="ECO:0000259" key="5">
    <source>
        <dbReference type="Pfam" id="PF02836"/>
    </source>
</evidence>
<evidence type="ECO:0000259" key="4">
    <source>
        <dbReference type="Pfam" id="PF00703"/>
    </source>
</evidence>
<dbReference type="GO" id="GO:0005975">
    <property type="term" value="P:carbohydrate metabolic process"/>
    <property type="evidence" value="ECO:0007669"/>
    <property type="project" value="InterPro"/>
</dbReference>
<dbReference type="Pfam" id="PF00703">
    <property type="entry name" value="Glyco_hydro_2"/>
    <property type="match status" value="1"/>
</dbReference>
<dbReference type="InterPro" id="IPR006104">
    <property type="entry name" value="Glyco_hydro_2_N"/>
</dbReference>
<evidence type="ECO:0000313" key="7">
    <source>
        <dbReference type="EMBL" id="GLY75738.1"/>
    </source>
</evidence>
<name>A0A9W6RHB3_9ACTN</name>
<organism evidence="7 8">
    <name type="scientific">Actinoallomurus iriomotensis</name>
    <dbReference type="NCBI Taxonomy" id="478107"/>
    <lineage>
        <taxon>Bacteria</taxon>
        <taxon>Bacillati</taxon>
        <taxon>Actinomycetota</taxon>
        <taxon>Actinomycetes</taxon>
        <taxon>Streptosporangiales</taxon>
        <taxon>Thermomonosporaceae</taxon>
        <taxon>Actinoallomurus</taxon>
    </lineage>
</organism>
<gene>
    <name evidence="7" type="ORF">Airi01_040050</name>
</gene>
<comment type="similarity">
    <text evidence="1">Belongs to the glycosyl hydrolase 2 family.</text>
</comment>
<protein>
    <submittedName>
        <fullName evidence="7">Hydrolase</fullName>
    </submittedName>
</protein>
<feature type="domain" description="Glycoside hydrolase family 2 catalytic" evidence="5">
    <location>
        <begin position="324"/>
        <end position="451"/>
    </location>
</feature>
<dbReference type="InterPro" id="IPR017853">
    <property type="entry name" value="GH"/>
</dbReference>
<dbReference type="InterPro" id="IPR006102">
    <property type="entry name" value="Ig-like_GH2"/>
</dbReference>
<dbReference type="InterPro" id="IPR013783">
    <property type="entry name" value="Ig-like_fold"/>
</dbReference>
<feature type="domain" description="Glycosyl hydrolases family 2 sugar binding" evidence="6">
    <location>
        <begin position="75"/>
        <end position="147"/>
    </location>
</feature>